<reference evidence="2" key="1">
    <citation type="journal article" date="2023" name="Mol. Phylogenet. Evol.">
        <title>Genome-scale phylogeny and comparative genomics of the fungal order Sordariales.</title>
        <authorList>
            <person name="Hensen N."/>
            <person name="Bonometti L."/>
            <person name="Westerberg I."/>
            <person name="Brannstrom I.O."/>
            <person name="Guillou S."/>
            <person name="Cros-Aarteil S."/>
            <person name="Calhoun S."/>
            <person name="Haridas S."/>
            <person name="Kuo A."/>
            <person name="Mondo S."/>
            <person name="Pangilinan J."/>
            <person name="Riley R."/>
            <person name="LaButti K."/>
            <person name="Andreopoulos B."/>
            <person name="Lipzen A."/>
            <person name="Chen C."/>
            <person name="Yan M."/>
            <person name="Daum C."/>
            <person name="Ng V."/>
            <person name="Clum A."/>
            <person name="Steindorff A."/>
            <person name="Ohm R.A."/>
            <person name="Martin F."/>
            <person name="Silar P."/>
            <person name="Natvig D.O."/>
            <person name="Lalanne C."/>
            <person name="Gautier V."/>
            <person name="Ament-Velasquez S.L."/>
            <person name="Kruys A."/>
            <person name="Hutchinson M.I."/>
            <person name="Powell A.J."/>
            <person name="Barry K."/>
            <person name="Miller A.N."/>
            <person name="Grigoriev I.V."/>
            <person name="Debuchy R."/>
            <person name="Gladieux P."/>
            <person name="Hiltunen Thoren M."/>
            <person name="Johannesson H."/>
        </authorList>
    </citation>
    <scope>NUCLEOTIDE SEQUENCE</scope>
    <source>
        <strain evidence="2">CBS 731.68</strain>
    </source>
</reference>
<feature type="compositionally biased region" description="Basic residues" evidence="1">
    <location>
        <begin position="22"/>
        <end position="31"/>
    </location>
</feature>
<accession>A0AAN6Z0S6</accession>
<feature type="region of interest" description="Disordered" evidence="1">
    <location>
        <begin position="1"/>
        <end position="38"/>
    </location>
</feature>
<evidence type="ECO:0000256" key="1">
    <source>
        <dbReference type="SAM" id="MobiDB-lite"/>
    </source>
</evidence>
<proteinExistence type="predicted"/>
<name>A0AAN6Z0S6_9PEZI</name>
<dbReference type="EMBL" id="MU853244">
    <property type="protein sequence ID" value="KAK4119784.1"/>
    <property type="molecule type" value="Genomic_DNA"/>
</dbReference>
<dbReference type="Proteomes" id="UP001302602">
    <property type="component" value="Unassembled WGS sequence"/>
</dbReference>
<gene>
    <name evidence="2" type="ORF">N657DRAFT_245772</name>
</gene>
<dbReference type="GeneID" id="87823171"/>
<dbReference type="AlphaFoldDB" id="A0AAN6Z0S6"/>
<evidence type="ECO:0000313" key="2">
    <source>
        <dbReference type="EMBL" id="KAK4119784.1"/>
    </source>
</evidence>
<keyword evidence="3" id="KW-1185">Reference proteome</keyword>
<organism evidence="2 3">
    <name type="scientific">Parathielavia appendiculata</name>
    <dbReference type="NCBI Taxonomy" id="2587402"/>
    <lineage>
        <taxon>Eukaryota</taxon>
        <taxon>Fungi</taxon>
        <taxon>Dikarya</taxon>
        <taxon>Ascomycota</taxon>
        <taxon>Pezizomycotina</taxon>
        <taxon>Sordariomycetes</taxon>
        <taxon>Sordariomycetidae</taxon>
        <taxon>Sordariales</taxon>
        <taxon>Chaetomiaceae</taxon>
        <taxon>Parathielavia</taxon>
    </lineage>
</organism>
<comment type="caution">
    <text evidence="2">The sequence shown here is derived from an EMBL/GenBank/DDBJ whole genome shotgun (WGS) entry which is preliminary data.</text>
</comment>
<protein>
    <submittedName>
        <fullName evidence="2">Uncharacterized protein</fullName>
    </submittedName>
</protein>
<dbReference type="RefSeq" id="XP_062643557.1">
    <property type="nucleotide sequence ID" value="XM_062786405.1"/>
</dbReference>
<reference evidence="2" key="2">
    <citation type="submission" date="2023-05" db="EMBL/GenBank/DDBJ databases">
        <authorList>
            <consortium name="Lawrence Berkeley National Laboratory"/>
            <person name="Steindorff A."/>
            <person name="Hensen N."/>
            <person name="Bonometti L."/>
            <person name="Westerberg I."/>
            <person name="Brannstrom I.O."/>
            <person name="Guillou S."/>
            <person name="Cros-Aarteil S."/>
            <person name="Calhoun S."/>
            <person name="Haridas S."/>
            <person name="Kuo A."/>
            <person name="Mondo S."/>
            <person name="Pangilinan J."/>
            <person name="Riley R."/>
            <person name="Labutti K."/>
            <person name="Andreopoulos B."/>
            <person name="Lipzen A."/>
            <person name="Chen C."/>
            <person name="Yanf M."/>
            <person name="Daum C."/>
            <person name="Ng V."/>
            <person name="Clum A."/>
            <person name="Ohm R."/>
            <person name="Martin F."/>
            <person name="Silar P."/>
            <person name="Natvig D."/>
            <person name="Lalanne C."/>
            <person name="Gautier V."/>
            <person name="Ament-Velasquez S.L."/>
            <person name="Kruys A."/>
            <person name="Hutchinson M.I."/>
            <person name="Powell A.J."/>
            <person name="Barry K."/>
            <person name="Miller A.N."/>
            <person name="Grigoriev I.V."/>
            <person name="Debuchy R."/>
            <person name="Gladieux P."/>
            <person name="Thoren M.H."/>
            <person name="Johannesson H."/>
        </authorList>
    </citation>
    <scope>NUCLEOTIDE SEQUENCE</scope>
    <source>
        <strain evidence="2">CBS 731.68</strain>
    </source>
</reference>
<sequence>MAAAAQHEAVIAVADRPPSPKRPSRARKPSTKVREAMQSLEDTAPMSRRTVIYAMRSTASRGTVCERRAMRRRGTRALQALLNSANRKMGRKGRKAGRALAMERSNARANGARASRQARGTRLPCTATPLPYLQVLSLLPCRSTTAQRIKHFYHLSISIHCFDGE</sequence>
<feature type="compositionally biased region" description="Low complexity" evidence="1">
    <location>
        <begin position="1"/>
        <end position="16"/>
    </location>
</feature>
<evidence type="ECO:0000313" key="3">
    <source>
        <dbReference type="Proteomes" id="UP001302602"/>
    </source>
</evidence>